<evidence type="ECO:0000256" key="13">
    <source>
        <dbReference type="PROSITE-ProRule" id="PRU00277"/>
    </source>
</evidence>
<evidence type="ECO:0000256" key="7">
    <source>
        <dbReference type="ARBA" id="ARBA00023186"/>
    </source>
</evidence>
<keyword evidence="6 12" id="KW-0697">Rotamase</keyword>
<dbReference type="EC" id="5.2.1.8" evidence="3 12"/>
<evidence type="ECO:0000313" key="18">
    <source>
        <dbReference type="Proteomes" id="UP000318413"/>
    </source>
</evidence>
<dbReference type="PANTHER" id="PTHR30560:SF3">
    <property type="entry name" value="TRIGGER FACTOR-LIKE PROTEIN TIG, CHLOROPLASTIC"/>
    <property type="match status" value="1"/>
</dbReference>
<comment type="function">
    <text evidence="10 12">Involved in protein export. Acts as a chaperone by maintaining the newly synthesized protein in an open conformation. Functions as a peptidyl-prolyl cis-trans isomerase.</text>
</comment>
<dbReference type="HAMAP" id="MF_00303">
    <property type="entry name" value="Trigger_factor_Tig"/>
    <property type="match status" value="1"/>
</dbReference>
<dbReference type="InterPro" id="IPR005215">
    <property type="entry name" value="Trig_fac"/>
</dbReference>
<keyword evidence="8 12" id="KW-0413">Isomerase</keyword>
<feature type="region of interest" description="Disordered" evidence="15">
    <location>
        <begin position="441"/>
        <end position="566"/>
    </location>
</feature>
<evidence type="ECO:0000259" key="16">
    <source>
        <dbReference type="PROSITE" id="PS50059"/>
    </source>
</evidence>
<reference evidence="17 18" key="1">
    <citation type="journal article" date="2019" name="Environ. Microbiol.">
        <title>Species interactions and distinct microbial communities in high Arctic permafrost affected cryosols are associated with the CH4 and CO2 gas fluxes.</title>
        <authorList>
            <person name="Altshuler I."/>
            <person name="Hamel J."/>
            <person name="Turney S."/>
            <person name="Magnuson E."/>
            <person name="Levesque R."/>
            <person name="Greer C."/>
            <person name="Whyte L.G."/>
        </authorList>
    </citation>
    <scope>NUCLEOTIDE SEQUENCE [LARGE SCALE GENOMIC DNA]</scope>
    <source>
        <strain evidence="17 18">S5.1</strain>
    </source>
</reference>
<evidence type="ECO:0000256" key="1">
    <source>
        <dbReference type="ARBA" id="ARBA00000971"/>
    </source>
</evidence>
<dbReference type="SUPFAM" id="SSF102735">
    <property type="entry name" value="Trigger factor ribosome-binding domain"/>
    <property type="match status" value="1"/>
</dbReference>
<comment type="caution">
    <text evidence="17">The sequence shown here is derived from an EMBL/GenBank/DDBJ whole genome shotgun (WGS) entry which is preliminary data.</text>
</comment>
<organism evidence="17 18">
    <name type="scientific">Sphingomonas oligophenolica</name>
    <dbReference type="NCBI Taxonomy" id="301154"/>
    <lineage>
        <taxon>Bacteria</taxon>
        <taxon>Pseudomonadati</taxon>
        <taxon>Pseudomonadota</taxon>
        <taxon>Alphaproteobacteria</taxon>
        <taxon>Sphingomonadales</taxon>
        <taxon>Sphingomonadaceae</taxon>
        <taxon>Sphingomonas</taxon>
    </lineage>
</organism>
<keyword evidence="12" id="KW-0963">Cytoplasm</keyword>
<dbReference type="Pfam" id="PF05698">
    <property type="entry name" value="Trigger_C"/>
    <property type="match status" value="1"/>
</dbReference>
<dbReference type="EMBL" id="RCZK01000005">
    <property type="protein sequence ID" value="TPG12656.1"/>
    <property type="molecule type" value="Genomic_DNA"/>
</dbReference>
<feature type="compositionally biased region" description="Basic residues" evidence="15">
    <location>
        <begin position="458"/>
        <end position="470"/>
    </location>
</feature>
<dbReference type="RefSeq" id="WP_140870213.1">
    <property type="nucleotide sequence ID" value="NZ_RCZK01000005.1"/>
</dbReference>
<keyword evidence="9 12" id="KW-0131">Cell cycle</keyword>
<dbReference type="FunFam" id="3.10.50.40:FF:000001">
    <property type="entry name" value="Trigger factor"/>
    <property type="match status" value="1"/>
</dbReference>
<dbReference type="InterPro" id="IPR008880">
    <property type="entry name" value="Trigger_fac_C"/>
</dbReference>
<dbReference type="InterPro" id="IPR036611">
    <property type="entry name" value="Trigger_fac_ribosome-bd_sf"/>
</dbReference>
<dbReference type="Pfam" id="PF00254">
    <property type="entry name" value="FKBP_C"/>
    <property type="match status" value="1"/>
</dbReference>
<evidence type="ECO:0000256" key="10">
    <source>
        <dbReference type="ARBA" id="ARBA00024849"/>
    </source>
</evidence>
<dbReference type="InterPro" id="IPR046357">
    <property type="entry name" value="PPIase_dom_sf"/>
</dbReference>
<evidence type="ECO:0000256" key="11">
    <source>
        <dbReference type="ARBA" id="ARBA00029986"/>
    </source>
</evidence>
<protein>
    <recommendedName>
        <fullName evidence="4 12">Trigger factor</fullName>
        <shortName evidence="12">TF</shortName>
        <ecNumber evidence="3 12">5.2.1.8</ecNumber>
    </recommendedName>
    <alternativeName>
        <fullName evidence="11 12">PPIase</fullName>
    </alternativeName>
</protein>
<proteinExistence type="inferred from homology"/>
<dbReference type="GO" id="GO:0003755">
    <property type="term" value="F:peptidyl-prolyl cis-trans isomerase activity"/>
    <property type="evidence" value="ECO:0007669"/>
    <property type="project" value="UniProtKB-UniRule"/>
</dbReference>
<evidence type="ECO:0000256" key="4">
    <source>
        <dbReference type="ARBA" id="ARBA00016902"/>
    </source>
</evidence>
<dbReference type="InterPro" id="IPR008881">
    <property type="entry name" value="Trigger_fac_ribosome-bd_bac"/>
</dbReference>
<accession>A0A502CLK4</accession>
<evidence type="ECO:0000256" key="8">
    <source>
        <dbReference type="ARBA" id="ARBA00023235"/>
    </source>
</evidence>
<dbReference type="SUPFAM" id="SSF54534">
    <property type="entry name" value="FKBP-like"/>
    <property type="match status" value="1"/>
</dbReference>
<gene>
    <name evidence="12" type="primary">tig</name>
    <name evidence="17" type="ORF">EAH84_07685</name>
</gene>
<dbReference type="Proteomes" id="UP000318413">
    <property type="component" value="Unassembled WGS sequence"/>
</dbReference>
<sequence length="566" mass="60870">MQTVETLNEGLKRAYTLTITAKDIDQKVDAEVKRVAPQIKMPGFRPGKVPANLVRKMHGEALAQDALNSAIQEGVQGLMAEQQLRPAMQPSVELTDGYAPGKDAEVKVELEVLPTIPTPSIDSLTLERLTVPVADDAVTEQLQKFADQQKSWNDTKATYKAKMGDLVTVDSIGKTADGVAFEGGTGEDMGVELGSGRLIPGFEDQLVGVKTGEEKVLNVTFPADYGAENLAGQPATFDITVKSVQTAGTSEINEDLAKNLGLESLEQLTGLLKGQIEQEHNGLTRTHMKRKLLDQLAEGHDFEVPPSMVEAEFAQIWQQLEHEATHEEDPDAALKEMESERDDYRKIAERRVRLGLLLSEIGQANGVEVSSQEMQRLIAQAAQQYGPEDRQRFVQYVQQDPMAAAQLRAPLYEDKVVDFLFEKAAVTDREATREELEAAIESEEGFSTGTHSHDHDNHKPKKKAAAKKASAKQAAAEPADGDEAATAKKKPAAKGANAGAADEKAPAAAKPAAKKPAAKKGAPVEAETAVTESSPVAAEQAEGAGEKPKKAPAKKPAAKKATKTKA</sequence>
<keyword evidence="18" id="KW-1185">Reference proteome</keyword>
<dbReference type="InterPro" id="IPR037041">
    <property type="entry name" value="Trigger_fac_C_sf"/>
</dbReference>
<dbReference type="PANTHER" id="PTHR30560">
    <property type="entry name" value="TRIGGER FACTOR CHAPERONE AND PEPTIDYL-PROLYL CIS/TRANS ISOMERASE"/>
    <property type="match status" value="1"/>
</dbReference>
<evidence type="ECO:0000256" key="5">
    <source>
        <dbReference type="ARBA" id="ARBA00022618"/>
    </source>
</evidence>
<dbReference type="GO" id="GO:0043335">
    <property type="term" value="P:protein unfolding"/>
    <property type="evidence" value="ECO:0007669"/>
    <property type="project" value="TreeGrafter"/>
</dbReference>
<comment type="catalytic activity">
    <reaction evidence="1 12 13">
        <text>[protein]-peptidylproline (omega=180) = [protein]-peptidylproline (omega=0)</text>
        <dbReference type="Rhea" id="RHEA:16237"/>
        <dbReference type="Rhea" id="RHEA-COMP:10747"/>
        <dbReference type="Rhea" id="RHEA-COMP:10748"/>
        <dbReference type="ChEBI" id="CHEBI:83833"/>
        <dbReference type="ChEBI" id="CHEBI:83834"/>
        <dbReference type="EC" id="5.2.1.8"/>
    </reaction>
</comment>
<keyword evidence="7 12" id="KW-0143">Chaperone</keyword>
<feature type="compositionally biased region" description="Low complexity" evidence="15">
    <location>
        <begin position="493"/>
        <end position="511"/>
    </location>
</feature>
<comment type="subcellular location">
    <subcellularLocation>
        <location evidence="12">Cytoplasm</location>
    </subcellularLocation>
    <text evidence="12">About half TF is bound to the ribosome near the polypeptide exit tunnel while the other half is free in the cytoplasm.</text>
</comment>
<dbReference type="Pfam" id="PF05697">
    <property type="entry name" value="Trigger_N"/>
    <property type="match status" value="1"/>
</dbReference>
<dbReference type="NCBIfam" id="TIGR00115">
    <property type="entry name" value="tig"/>
    <property type="match status" value="1"/>
</dbReference>
<dbReference type="OrthoDB" id="9767721at2"/>
<keyword evidence="5 12" id="KW-0132">Cell division</keyword>
<feature type="compositionally biased region" description="Basic residues" evidence="15">
    <location>
        <begin position="550"/>
        <end position="566"/>
    </location>
</feature>
<evidence type="ECO:0000256" key="15">
    <source>
        <dbReference type="SAM" id="MobiDB-lite"/>
    </source>
</evidence>
<evidence type="ECO:0000256" key="14">
    <source>
        <dbReference type="RuleBase" id="RU003914"/>
    </source>
</evidence>
<dbReference type="Gene3D" id="3.30.70.1050">
    <property type="entry name" value="Trigger factor ribosome-binding domain"/>
    <property type="match status" value="1"/>
</dbReference>
<name>A0A502CLK4_9SPHN</name>
<evidence type="ECO:0000313" key="17">
    <source>
        <dbReference type="EMBL" id="TPG12656.1"/>
    </source>
</evidence>
<dbReference type="GO" id="GO:0051301">
    <property type="term" value="P:cell division"/>
    <property type="evidence" value="ECO:0007669"/>
    <property type="project" value="UniProtKB-KW"/>
</dbReference>
<evidence type="ECO:0000256" key="9">
    <source>
        <dbReference type="ARBA" id="ARBA00023306"/>
    </source>
</evidence>
<comment type="domain">
    <text evidence="12">Consists of 3 domains; the N-terminus binds the ribosome, the middle domain has PPIase activity, while the C-terminus has intrinsic chaperone activity on its own.</text>
</comment>
<dbReference type="InterPro" id="IPR027304">
    <property type="entry name" value="Trigger_fact/SurA_dom_sf"/>
</dbReference>
<dbReference type="InterPro" id="IPR001179">
    <property type="entry name" value="PPIase_FKBP_dom"/>
</dbReference>
<evidence type="ECO:0000256" key="2">
    <source>
        <dbReference type="ARBA" id="ARBA00005464"/>
    </source>
</evidence>
<dbReference type="GO" id="GO:0044183">
    <property type="term" value="F:protein folding chaperone"/>
    <property type="evidence" value="ECO:0007669"/>
    <property type="project" value="TreeGrafter"/>
</dbReference>
<dbReference type="GO" id="GO:0051083">
    <property type="term" value="P:'de novo' cotranslational protein folding"/>
    <property type="evidence" value="ECO:0007669"/>
    <property type="project" value="TreeGrafter"/>
</dbReference>
<evidence type="ECO:0000256" key="12">
    <source>
        <dbReference type="HAMAP-Rule" id="MF_00303"/>
    </source>
</evidence>
<feature type="domain" description="PPIase FKBP-type" evidence="16">
    <location>
        <begin position="164"/>
        <end position="266"/>
    </location>
</feature>
<dbReference type="Gene3D" id="3.10.50.40">
    <property type="match status" value="1"/>
</dbReference>
<dbReference type="GO" id="GO:0015031">
    <property type="term" value="P:protein transport"/>
    <property type="evidence" value="ECO:0007669"/>
    <property type="project" value="UniProtKB-UniRule"/>
</dbReference>
<dbReference type="GO" id="GO:0005737">
    <property type="term" value="C:cytoplasm"/>
    <property type="evidence" value="ECO:0007669"/>
    <property type="project" value="UniProtKB-SubCell"/>
</dbReference>
<evidence type="ECO:0000256" key="3">
    <source>
        <dbReference type="ARBA" id="ARBA00013194"/>
    </source>
</evidence>
<dbReference type="SUPFAM" id="SSF109998">
    <property type="entry name" value="Triger factor/SurA peptide-binding domain-like"/>
    <property type="match status" value="1"/>
</dbReference>
<dbReference type="Gene3D" id="1.10.3120.10">
    <property type="entry name" value="Trigger factor, C-terminal domain"/>
    <property type="match status" value="1"/>
</dbReference>
<comment type="similarity">
    <text evidence="2 12 14">Belongs to the FKBP-type PPIase family. Tig subfamily.</text>
</comment>
<evidence type="ECO:0000256" key="6">
    <source>
        <dbReference type="ARBA" id="ARBA00023110"/>
    </source>
</evidence>
<dbReference type="PROSITE" id="PS50059">
    <property type="entry name" value="FKBP_PPIASE"/>
    <property type="match status" value="1"/>
</dbReference>
<dbReference type="GO" id="GO:0043022">
    <property type="term" value="F:ribosome binding"/>
    <property type="evidence" value="ECO:0007669"/>
    <property type="project" value="TreeGrafter"/>
</dbReference>
<dbReference type="AlphaFoldDB" id="A0A502CLK4"/>